<evidence type="ECO:0000256" key="2">
    <source>
        <dbReference type="ARBA" id="ARBA00022723"/>
    </source>
</evidence>
<dbReference type="InterPro" id="IPR029060">
    <property type="entry name" value="PIN-like_dom_sf"/>
</dbReference>
<keyword evidence="1" id="KW-0540">Nuclease</keyword>
<dbReference type="GeneID" id="69116619"/>
<dbReference type="Pfam" id="PF17146">
    <property type="entry name" value="PIN_6"/>
    <property type="match status" value="1"/>
</dbReference>
<keyword evidence="6" id="KW-1185">Reference proteome</keyword>
<dbReference type="PANTHER" id="PTHR12814">
    <property type="entry name" value="RNA-BINDING PROTEIN NOB1"/>
    <property type="match status" value="1"/>
</dbReference>
<dbReference type="Proteomes" id="UP001595660">
    <property type="component" value="Unassembled WGS sequence"/>
</dbReference>
<evidence type="ECO:0000259" key="4">
    <source>
        <dbReference type="Pfam" id="PF17146"/>
    </source>
</evidence>
<gene>
    <name evidence="5" type="ORF">ACFOKC_06915</name>
</gene>
<dbReference type="AlphaFoldDB" id="A0ABD5NDK2"/>
<dbReference type="RefSeq" id="WP_232571421.1">
    <property type="nucleotide sequence ID" value="NZ_CP089466.1"/>
</dbReference>
<dbReference type="EMBL" id="JBHRWN010000002">
    <property type="protein sequence ID" value="MFC3477453.1"/>
    <property type="molecule type" value="Genomic_DNA"/>
</dbReference>
<evidence type="ECO:0000313" key="5">
    <source>
        <dbReference type="EMBL" id="MFC3477453.1"/>
    </source>
</evidence>
<name>A0ABD5NDK2_9EURY</name>
<dbReference type="GO" id="GO:0046872">
    <property type="term" value="F:metal ion binding"/>
    <property type="evidence" value="ECO:0007669"/>
    <property type="project" value="UniProtKB-KW"/>
</dbReference>
<dbReference type="GO" id="GO:0004519">
    <property type="term" value="F:endonuclease activity"/>
    <property type="evidence" value="ECO:0007669"/>
    <property type="project" value="UniProtKB-KW"/>
</dbReference>
<keyword evidence="3" id="KW-0378">Hydrolase</keyword>
<dbReference type="Gene3D" id="2.20.28.10">
    <property type="match status" value="1"/>
</dbReference>
<keyword evidence="2" id="KW-0479">Metal-binding</keyword>
<dbReference type="GO" id="GO:0016787">
    <property type="term" value="F:hydrolase activity"/>
    <property type="evidence" value="ECO:0007669"/>
    <property type="project" value="UniProtKB-KW"/>
</dbReference>
<evidence type="ECO:0000256" key="1">
    <source>
        <dbReference type="ARBA" id="ARBA00022722"/>
    </source>
</evidence>
<proteinExistence type="predicted"/>
<organism evidence="5 6">
    <name type="scientific">Halobacterium litoreum</name>
    <dbReference type="NCBI Taxonomy" id="2039234"/>
    <lineage>
        <taxon>Archaea</taxon>
        <taxon>Methanobacteriati</taxon>
        <taxon>Methanobacteriota</taxon>
        <taxon>Stenosarchaea group</taxon>
        <taxon>Halobacteria</taxon>
        <taxon>Halobacteriales</taxon>
        <taxon>Halobacteriaceae</taxon>
        <taxon>Halobacterium</taxon>
    </lineage>
</organism>
<dbReference type="Gene3D" id="3.40.50.1010">
    <property type="entry name" value="5'-nuclease"/>
    <property type="match status" value="1"/>
</dbReference>
<evidence type="ECO:0000256" key="3">
    <source>
        <dbReference type="ARBA" id="ARBA00022801"/>
    </source>
</evidence>
<reference evidence="5 6" key="1">
    <citation type="journal article" date="2019" name="Int. J. Syst. Evol. Microbiol.">
        <title>The Global Catalogue of Microorganisms (GCM) 10K type strain sequencing project: providing services to taxonomists for standard genome sequencing and annotation.</title>
        <authorList>
            <consortium name="The Broad Institute Genomics Platform"/>
            <consortium name="The Broad Institute Genome Sequencing Center for Infectious Disease"/>
            <person name="Wu L."/>
            <person name="Ma J."/>
        </authorList>
    </citation>
    <scope>NUCLEOTIDE SEQUENCE [LARGE SCALE GENOMIC DNA]</scope>
    <source>
        <strain evidence="5 6">CGMCC 1.12562</strain>
    </source>
</reference>
<keyword evidence="5" id="KW-0255">Endonuclease</keyword>
<protein>
    <submittedName>
        <fullName evidence="5">NOB1 family endonuclease</fullName>
    </submittedName>
</protein>
<dbReference type="InterPro" id="IPR039907">
    <property type="entry name" value="NOB1"/>
</dbReference>
<accession>A0ABD5NDK2</accession>
<dbReference type="SUPFAM" id="SSF88723">
    <property type="entry name" value="PIN domain-like"/>
    <property type="match status" value="1"/>
</dbReference>
<dbReference type="InterPro" id="IPR033411">
    <property type="entry name" value="Ribonuclease_PIN"/>
</dbReference>
<comment type="caution">
    <text evidence="5">The sequence shown here is derived from an EMBL/GenBank/DDBJ whole genome shotgun (WGS) entry which is preliminary data.</text>
</comment>
<dbReference type="CDD" id="cd09876">
    <property type="entry name" value="PIN_Nob1-like"/>
    <property type="match status" value="1"/>
</dbReference>
<evidence type="ECO:0000313" key="6">
    <source>
        <dbReference type="Proteomes" id="UP001595660"/>
    </source>
</evidence>
<sequence>MRVLDSSAFIHDYDADGPTASVPEVREELTDSAAFRFDAASGGGMQVHVPGNESLRAVRYAAERTGDDRELSETDRRLLAAARELGGTLVTDDYAMQNVADELGVDVEVIAQDGISERRDWRFQCAGCGREFDESKPRCPVCGSDLSRKNPR</sequence>
<dbReference type="PANTHER" id="PTHR12814:SF2">
    <property type="entry name" value="RNA-BINDING PROTEIN NOB1"/>
    <property type="match status" value="1"/>
</dbReference>
<feature type="domain" description="Ribonuclease PIN" evidence="4">
    <location>
        <begin position="3"/>
        <end position="85"/>
    </location>
</feature>